<proteinExistence type="predicted"/>
<evidence type="ECO:0000313" key="2">
    <source>
        <dbReference type="Proteomes" id="UP000821845"/>
    </source>
</evidence>
<gene>
    <name evidence="1" type="ORF">HPB50_003565</name>
</gene>
<evidence type="ECO:0000313" key="1">
    <source>
        <dbReference type="EMBL" id="KAH6937670.1"/>
    </source>
</evidence>
<name>A0ACB7SSS3_HYAAI</name>
<comment type="caution">
    <text evidence="1">The sequence shown here is derived from an EMBL/GenBank/DDBJ whole genome shotgun (WGS) entry which is preliminary data.</text>
</comment>
<protein>
    <submittedName>
        <fullName evidence="1">Uncharacterized protein</fullName>
    </submittedName>
</protein>
<sequence>MASTTVSRNGTMSVHLTPPYGDTELLSGWRKKMLYMLVATTIIITSLNATLLMWTIKVLDLSSDGPGVLTLTTNGLKISGHGQFLDILTLKRIQHTTQEKGLVIESAGDVKLQSMNRNGRYHNSLTLGSGVLESRGSHFLVRNPQDNVLFRSDPSEVVVATDNLRISTKAGFQLDGSLHAEVVRGGSARDLKVESPTKRISVHGEEQVSMIARAGDTLVTSLQDIHLHTRKGQIVVDCSRLEIKDLEVADPSVRSADMRVYQLCSCDDGMLFLTPSERHCRASADLCSSPPGLASAA</sequence>
<dbReference type="Proteomes" id="UP000821845">
    <property type="component" value="Chromosome 2"/>
</dbReference>
<dbReference type="EMBL" id="CM023482">
    <property type="protein sequence ID" value="KAH6937670.1"/>
    <property type="molecule type" value="Genomic_DNA"/>
</dbReference>
<accession>A0ACB7SSS3</accession>
<keyword evidence="2" id="KW-1185">Reference proteome</keyword>
<organism evidence="1 2">
    <name type="scientific">Hyalomma asiaticum</name>
    <name type="common">Tick</name>
    <dbReference type="NCBI Taxonomy" id="266040"/>
    <lineage>
        <taxon>Eukaryota</taxon>
        <taxon>Metazoa</taxon>
        <taxon>Ecdysozoa</taxon>
        <taxon>Arthropoda</taxon>
        <taxon>Chelicerata</taxon>
        <taxon>Arachnida</taxon>
        <taxon>Acari</taxon>
        <taxon>Parasitiformes</taxon>
        <taxon>Ixodida</taxon>
        <taxon>Ixodoidea</taxon>
        <taxon>Ixodidae</taxon>
        <taxon>Hyalomminae</taxon>
        <taxon>Hyalomma</taxon>
    </lineage>
</organism>
<reference evidence="1" key="1">
    <citation type="submission" date="2020-05" db="EMBL/GenBank/DDBJ databases">
        <title>Large-scale comparative analyses of tick genomes elucidate their genetic diversity and vector capacities.</title>
        <authorList>
            <person name="Jia N."/>
            <person name="Wang J."/>
            <person name="Shi W."/>
            <person name="Du L."/>
            <person name="Sun Y."/>
            <person name="Zhan W."/>
            <person name="Jiang J."/>
            <person name="Wang Q."/>
            <person name="Zhang B."/>
            <person name="Ji P."/>
            <person name="Sakyi L.B."/>
            <person name="Cui X."/>
            <person name="Yuan T."/>
            <person name="Jiang B."/>
            <person name="Yang W."/>
            <person name="Lam T.T.-Y."/>
            <person name="Chang Q."/>
            <person name="Ding S."/>
            <person name="Wang X."/>
            <person name="Zhu J."/>
            <person name="Ruan X."/>
            <person name="Zhao L."/>
            <person name="Wei J."/>
            <person name="Que T."/>
            <person name="Du C."/>
            <person name="Cheng J."/>
            <person name="Dai P."/>
            <person name="Han X."/>
            <person name="Huang E."/>
            <person name="Gao Y."/>
            <person name="Liu J."/>
            <person name="Shao H."/>
            <person name="Ye R."/>
            <person name="Li L."/>
            <person name="Wei W."/>
            <person name="Wang X."/>
            <person name="Wang C."/>
            <person name="Yang T."/>
            <person name="Huo Q."/>
            <person name="Li W."/>
            <person name="Guo W."/>
            <person name="Chen H."/>
            <person name="Zhou L."/>
            <person name="Ni X."/>
            <person name="Tian J."/>
            <person name="Zhou Y."/>
            <person name="Sheng Y."/>
            <person name="Liu T."/>
            <person name="Pan Y."/>
            <person name="Xia L."/>
            <person name="Li J."/>
            <person name="Zhao F."/>
            <person name="Cao W."/>
        </authorList>
    </citation>
    <scope>NUCLEOTIDE SEQUENCE</scope>
    <source>
        <strain evidence="1">Hyas-2018</strain>
    </source>
</reference>